<sequence length="1316" mass="149193">MKNLKLLYRERLLVKPSSKFFTNNHEASKFFIADDNTIEGYNALDMQKLFDLDLKNPMYGIDAYNLCIVGLQFMYGEEQICVAMQHGEIALCNILDQGFESTGMFDCKLNSMHWSPDQEIALLVTDRGSVVLLTHDFDPIQEIDISTDQFGEGKFVNVGWGSKETQFQGSAGKYVPGKTAPAEKTLFTIDDQETKVEWRGDGQYFSISNLNNNEREVRIWNRDGELQYTCEKLAGLESAFAWKPSGALIATTQRKVHRHDVVFFELNGLQHGEFTLPFDTKQVNVQSLAWNADSSILMVIAQSTLPEVNKTYLQLWYCTNYHWSLKQCLEFDRKVKFSCWDSEHPFSLHVITGDGYYLNYKWAWMIDAQVPPMTMKPITSDSTNTSSVAVIDGNFIKLTPFATMSVPPPMCAHQFKLQDQAAVVCFCQSNGSLNQIGVLTNKAQFLTLEPCSASVTSNKPELGFACDEGTELCNFVVGNVYDLNKCHKQIDWQTVRHPVWSDFNTLIAAAATRLSNSDCLLILKLNGDKISCEKIIDVEGFVIAITTFSNNKNSVQIVYQNHHGKIFHCTDNDGMPMETSENFSGNIQLPCLCPRMSVCSFGTEMENSTVGLLSLSPQKQLFLDNVMINSECTSFAIHSKFVLITTSSHKLIAISRKTSFNQLIDLYSKTTQTVANVISVTEVSRSVERGSTIVVVTPWATKVVLQMPRGNLEVIHPRPLVLSILKELLDLGEYKQAFMIMRKHRINMNLFHDHNPEQFCKEIARFVKQLDSTEYLNIFLSDLREENVTTTLYQQYYPTNSNALDSLLAVKSSKVDKLCDLVLSELTNSEQHLYSILTAHVRKSKPEIDAALNRVKSLKESNKQQVSGALQHLHVMVDARVLYREALATYDLELALMVAQVSNDDPKEYIPFLNELKQLEINYMKYKIDMFLNKFVKALENIANCPDHFDECTELIKSKELYKEAMNVFDRFSASHKEICKLYAEFLISKQKYKEAGTILFRCNLYKRALKCYAEGSNWELALSCAACLQYSEKDYCILAMSLAQGLLEQNHHLEAANVFVSEAKDPHAAVNALVKGCKWAQALQIVYKYKMNDCINDVVKPAIQETASSFTSTIANHRDNFDRYYTRLMKVREIKKEKRLRMQMTGEEEDLDSDIASDFGSTITSSSQGSRMSRASGRSAKTRRKQQRNKYSLREGSRFEEEGLLQAIHTIIKQLAILKDDINSVISHLALFYLDDEACQLQKLHASTVKIFTKALPQIWTLPDESLGFTGAHATVNSILGSQSAARQEEIKLSDLEIWVPPKIDSQSTGMHMYE</sequence>
<evidence type="ECO:0000256" key="2">
    <source>
        <dbReference type="ARBA" id="ARBA00006086"/>
    </source>
</evidence>
<keyword evidence="6" id="KW-0539">Nucleus</keyword>
<evidence type="ECO:0000256" key="5">
    <source>
        <dbReference type="ARBA" id="ARBA00029535"/>
    </source>
</evidence>
<comment type="similarity">
    <text evidence="2 6">Belongs to the ELP1/IKA1 family.</text>
</comment>
<evidence type="ECO:0000259" key="8">
    <source>
        <dbReference type="Pfam" id="PF04762"/>
    </source>
</evidence>
<dbReference type="PIRSF" id="PIRSF017233">
    <property type="entry name" value="IKAP"/>
    <property type="match status" value="1"/>
</dbReference>
<evidence type="ECO:0000259" key="11">
    <source>
        <dbReference type="Pfam" id="PF23925"/>
    </source>
</evidence>
<comment type="pathway">
    <text evidence="1">tRNA modification; 5-methoxycarbonylmethyl-2-thiouridine-tRNA biosynthesis.</text>
</comment>
<dbReference type="InterPro" id="IPR056164">
    <property type="entry name" value="Beta-prop_ELP1_1st"/>
</dbReference>
<dbReference type="InterPro" id="IPR056166">
    <property type="entry name" value="TPR_ELP1"/>
</dbReference>
<dbReference type="GO" id="GO:0002926">
    <property type="term" value="P:tRNA wobble base 5-methoxycarbonylmethyl-2-thiouridinylation"/>
    <property type="evidence" value="ECO:0007669"/>
    <property type="project" value="TreeGrafter"/>
</dbReference>
<evidence type="ECO:0000256" key="7">
    <source>
        <dbReference type="SAM" id="MobiDB-lite"/>
    </source>
</evidence>
<feature type="domain" description="ELP1 N-terminal second beta-propeller" evidence="9">
    <location>
        <begin position="390"/>
        <end position="694"/>
    </location>
</feature>
<feature type="region of interest" description="Disordered" evidence="7">
    <location>
        <begin position="1162"/>
        <end position="1194"/>
    </location>
</feature>
<dbReference type="Pfam" id="PF23797">
    <property type="entry name" value="Beta-prop_ELP1_2nd"/>
    <property type="match status" value="1"/>
</dbReference>
<evidence type="ECO:0000256" key="1">
    <source>
        <dbReference type="ARBA" id="ARBA00005043"/>
    </source>
</evidence>
<dbReference type="InterPro" id="IPR056169">
    <property type="entry name" value="HB_ELP1"/>
</dbReference>
<keyword evidence="3 6" id="KW-0963">Cytoplasm</keyword>
<dbReference type="GO" id="GO:0005634">
    <property type="term" value="C:nucleus"/>
    <property type="evidence" value="ECO:0007669"/>
    <property type="project" value="UniProtKB-SubCell"/>
</dbReference>
<dbReference type="InterPro" id="IPR056165">
    <property type="entry name" value="Beta-prop_ELP1_2nd"/>
</dbReference>
<evidence type="ECO:0000259" key="10">
    <source>
        <dbReference type="Pfam" id="PF23878"/>
    </source>
</evidence>
<comment type="function">
    <text evidence="6">Component of the elongator complex which is required for multiple tRNA modifications, including mcm5U (5-methoxycarbonylmethyl uridine), mcm5s2U (5-methoxycarbonylmethyl-2-thiouridine), and ncm5U (5-carbamoylmethyl uridine). The elongator complex catalyzes formation of carboxymethyluridine in the wobble base at position 34 in tRNAs.</text>
</comment>
<reference evidence="13" key="1">
    <citation type="submission" date="2020-04" db="EMBL/GenBank/DDBJ databases">
        <authorList>
            <person name="Neveu A P."/>
        </authorList>
    </citation>
    <scope>NUCLEOTIDE SEQUENCE</scope>
    <source>
        <tissue evidence="13">Whole embryo</tissue>
    </source>
</reference>
<evidence type="ECO:0000259" key="9">
    <source>
        <dbReference type="Pfam" id="PF23797"/>
    </source>
</evidence>
<evidence type="ECO:0000256" key="4">
    <source>
        <dbReference type="ARBA" id="ARBA00022694"/>
    </source>
</evidence>
<dbReference type="PANTHER" id="PTHR12747:SF0">
    <property type="entry name" value="ELONGATOR COMPLEX PROTEIN 1"/>
    <property type="match status" value="1"/>
</dbReference>
<comment type="subcellular location">
    <subcellularLocation>
        <location evidence="6">Cytoplasm</location>
    </subcellularLocation>
    <subcellularLocation>
        <location evidence="6">Nucleus</location>
    </subcellularLocation>
</comment>
<feature type="domain" description="ELP1 three-helical bundle" evidence="12">
    <location>
        <begin position="1094"/>
        <end position="1260"/>
    </location>
</feature>
<dbReference type="InterPro" id="IPR006849">
    <property type="entry name" value="Elp1"/>
</dbReference>
<dbReference type="InterPro" id="IPR015943">
    <property type="entry name" value="WD40/YVTN_repeat-like_dom_sf"/>
</dbReference>
<dbReference type="InterPro" id="IPR056167">
    <property type="entry name" value="A-sol_ELP1"/>
</dbReference>
<evidence type="ECO:0000256" key="6">
    <source>
        <dbReference type="PIRNR" id="PIRNR017233"/>
    </source>
</evidence>
<dbReference type="Pfam" id="PF23878">
    <property type="entry name" value="TPR_ELP1"/>
    <property type="match status" value="1"/>
</dbReference>
<keyword evidence="4" id="KW-0819">tRNA processing</keyword>
<organism evidence="13">
    <name type="scientific">Phallusia mammillata</name>
    <dbReference type="NCBI Taxonomy" id="59560"/>
    <lineage>
        <taxon>Eukaryota</taxon>
        <taxon>Metazoa</taxon>
        <taxon>Chordata</taxon>
        <taxon>Tunicata</taxon>
        <taxon>Ascidiacea</taxon>
        <taxon>Phlebobranchia</taxon>
        <taxon>Ascidiidae</taxon>
        <taxon>Phallusia</taxon>
    </lineage>
</organism>
<dbReference type="SUPFAM" id="SSF82171">
    <property type="entry name" value="DPP6 N-terminal domain-like"/>
    <property type="match status" value="1"/>
</dbReference>
<evidence type="ECO:0000256" key="3">
    <source>
        <dbReference type="ARBA" id="ARBA00022490"/>
    </source>
</evidence>
<dbReference type="EMBL" id="LR784835">
    <property type="protein sequence ID" value="CAB3242269.1"/>
    <property type="molecule type" value="mRNA"/>
</dbReference>
<accession>A0A6F9DBA4</accession>
<dbReference type="PANTHER" id="PTHR12747">
    <property type="entry name" value="ELONGATOR COMPLEX PROTEIN 1"/>
    <property type="match status" value="1"/>
</dbReference>
<feature type="domain" description="ELP1 alpha-solenoid" evidence="11">
    <location>
        <begin position="718"/>
        <end position="916"/>
    </location>
</feature>
<dbReference type="Gene3D" id="2.130.10.10">
    <property type="entry name" value="YVTN repeat-like/Quinoprotein amine dehydrogenase"/>
    <property type="match status" value="1"/>
</dbReference>
<name>A0A6F9DBA4_9ASCI</name>
<dbReference type="GO" id="GO:0033588">
    <property type="term" value="C:elongator holoenzyme complex"/>
    <property type="evidence" value="ECO:0007669"/>
    <property type="project" value="InterPro"/>
</dbReference>
<feature type="domain" description="ELP1 TPR" evidence="10">
    <location>
        <begin position="923"/>
        <end position="1083"/>
    </location>
</feature>
<dbReference type="UniPathway" id="UPA00988"/>
<evidence type="ECO:0000313" key="13">
    <source>
        <dbReference type="EMBL" id="CAB3242269.1"/>
    </source>
</evidence>
<protein>
    <recommendedName>
        <fullName evidence="5 6">Elongator complex protein 1</fullName>
    </recommendedName>
</protein>
<dbReference type="Pfam" id="PF23925">
    <property type="entry name" value="A-sol_ELP1"/>
    <property type="match status" value="1"/>
</dbReference>
<dbReference type="GO" id="GO:0000049">
    <property type="term" value="F:tRNA binding"/>
    <property type="evidence" value="ECO:0007669"/>
    <property type="project" value="TreeGrafter"/>
</dbReference>
<proteinExistence type="evidence at transcript level"/>
<evidence type="ECO:0000259" key="12">
    <source>
        <dbReference type="Pfam" id="PF23936"/>
    </source>
</evidence>
<dbReference type="Pfam" id="PF23936">
    <property type="entry name" value="HB_ELP1"/>
    <property type="match status" value="1"/>
</dbReference>
<feature type="compositionally biased region" description="Low complexity" evidence="7">
    <location>
        <begin position="1162"/>
        <end position="1180"/>
    </location>
</feature>
<gene>
    <name evidence="13" type="primary">Elp1</name>
</gene>
<dbReference type="Pfam" id="PF04762">
    <property type="entry name" value="Beta-prop_ELP1_1st"/>
    <property type="match status" value="1"/>
</dbReference>
<dbReference type="GO" id="GO:0005829">
    <property type="term" value="C:cytosol"/>
    <property type="evidence" value="ECO:0007669"/>
    <property type="project" value="TreeGrafter"/>
</dbReference>
<feature type="domain" description="ELP1 first N-terminal beta-propeller" evidence="8">
    <location>
        <begin position="1"/>
        <end position="341"/>
    </location>
</feature>